<dbReference type="AlphaFoldDB" id="A0A9Q3HAX3"/>
<keyword evidence="3" id="KW-1185">Reference proteome</keyword>
<evidence type="ECO:0000313" key="2">
    <source>
        <dbReference type="EMBL" id="MBW0498608.1"/>
    </source>
</evidence>
<accession>A0A9Q3HAX3</accession>
<evidence type="ECO:0000313" key="3">
    <source>
        <dbReference type="Proteomes" id="UP000765509"/>
    </source>
</evidence>
<feature type="region of interest" description="Disordered" evidence="1">
    <location>
        <begin position="69"/>
        <end position="116"/>
    </location>
</feature>
<feature type="compositionally biased region" description="Polar residues" evidence="1">
    <location>
        <begin position="90"/>
        <end position="99"/>
    </location>
</feature>
<gene>
    <name evidence="2" type="ORF">O181_038323</name>
</gene>
<name>A0A9Q3HAX3_9BASI</name>
<organism evidence="2 3">
    <name type="scientific">Austropuccinia psidii MF-1</name>
    <dbReference type="NCBI Taxonomy" id="1389203"/>
    <lineage>
        <taxon>Eukaryota</taxon>
        <taxon>Fungi</taxon>
        <taxon>Dikarya</taxon>
        <taxon>Basidiomycota</taxon>
        <taxon>Pucciniomycotina</taxon>
        <taxon>Pucciniomycetes</taxon>
        <taxon>Pucciniales</taxon>
        <taxon>Sphaerophragmiaceae</taxon>
        <taxon>Austropuccinia</taxon>
    </lineage>
</organism>
<proteinExistence type="predicted"/>
<sequence length="116" mass="12858">MKSHSIFFFSHRTKPTKSPTTTISCSPYALQANSAVTHSRPKWHPIFRGIILFIVLVFDSSEMTLPPFVEPSQHHEPPVCIPTTPIPGPSQASDSQLPSHENDSTLEPEPEVAPMQ</sequence>
<evidence type="ECO:0000256" key="1">
    <source>
        <dbReference type="SAM" id="MobiDB-lite"/>
    </source>
</evidence>
<comment type="caution">
    <text evidence="2">The sequence shown here is derived from an EMBL/GenBank/DDBJ whole genome shotgun (WGS) entry which is preliminary data.</text>
</comment>
<dbReference type="Proteomes" id="UP000765509">
    <property type="component" value="Unassembled WGS sequence"/>
</dbReference>
<reference evidence="2" key="1">
    <citation type="submission" date="2021-03" db="EMBL/GenBank/DDBJ databases">
        <title>Draft genome sequence of rust myrtle Austropuccinia psidii MF-1, a brazilian biotype.</title>
        <authorList>
            <person name="Quecine M.C."/>
            <person name="Pachon D.M.R."/>
            <person name="Bonatelli M.L."/>
            <person name="Correr F.H."/>
            <person name="Franceschini L.M."/>
            <person name="Leite T.F."/>
            <person name="Margarido G.R.A."/>
            <person name="Almeida C.A."/>
            <person name="Ferrarezi J.A."/>
            <person name="Labate C.A."/>
        </authorList>
    </citation>
    <scope>NUCLEOTIDE SEQUENCE</scope>
    <source>
        <strain evidence="2">MF-1</strain>
    </source>
</reference>
<dbReference type="EMBL" id="AVOT02014808">
    <property type="protein sequence ID" value="MBW0498608.1"/>
    <property type="molecule type" value="Genomic_DNA"/>
</dbReference>
<protein>
    <submittedName>
        <fullName evidence="2">Uncharacterized protein</fullName>
    </submittedName>
</protein>